<evidence type="ECO:0000256" key="3">
    <source>
        <dbReference type="RuleBase" id="RU003707"/>
    </source>
</evidence>
<keyword evidence="2" id="KW-0456">Lyase</keyword>
<organism evidence="4 5">
    <name type="scientific">Halobacteriovorax vibrionivorans</name>
    <dbReference type="NCBI Taxonomy" id="2152716"/>
    <lineage>
        <taxon>Bacteria</taxon>
        <taxon>Pseudomonadati</taxon>
        <taxon>Bdellovibrionota</taxon>
        <taxon>Bacteriovoracia</taxon>
        <taxon>Bacteriovoracales</taxon>
        <taxon>Halobacteriovoraceae</taxon>
        <taxon>Halobacteriovorax</taxon>
    </lineage>
</organism>
<sequence length="263" mass="28738">MNTNFETIAFEKLGEIGILKVNREKKYNALNSQVLHELKDFLSSLSEGHELKGMIFTGAGDKAFIAGADIAEMSDMTVDEGHDFSTLGQDVTLLFESLNIPVIACVNGFALGGGCEMAMACDFIYATKTAVFGQPEVKLGLVPGFGGTQRLAKLIGRNRAKEIIYSGRNVDINEAKEIGLVVRSFDSQDEMISEAMKTLEAISKNSPNAVAISKQIMNEGNDLTNEQGLDIEARHFGDIFSSYDMKEGTKAFVEKRKPEFKGE</sequence>
<dbReference type="SUPFAM" id="SSF52096">
    <property type="entry name" value="ClpP/crotonase"/>
    <property type="match status" value="1"/>
</dbReference>
<dbReference type="InterPro" id="IPR018376">
    <property type="entry name" value="Enoyl-CoA_hyd/isom_CS"/>
</dbReference>
<dbReference type="PANTHER" id="PTHR11941:SF54">
    <property type="entry name" value="ENOYL-COA HYDRATASE, MITOCHONDRIAL"/>
    <property type="match status" value="1"/>
</dbReference>
<dbReference type="PANTHER" id="PTHR11941">
    <property type="entry name" value="ENOYL-COA HYDRATASE-RELATED"/>
    <property type="match status" value="1"/>
</dbReference>
<name>A0ABY0IIF8_9BACT</name>
<evidence type="ECO:0000313" key="5">
    <source>
        <dbReference type="Proteomes" id="UP000443582"/>
    </source>
</evidence>
<dbReference type="Gene3D" id="3.90.226.10">
    <property type="entry name" value="2-enoyl-CoA Hydratase, Chain A, domain 1"/>
    <property type="match status" value="1"/>
</dbReference>
<evidence type="ECO:0000313" key="4">
    <source>
        <dbReference type="EMBL" id="RZF21918.1"/>
    </source>
</evidence>
<dbReference type="CDD" id="cd06558">
    <property type="entry name" value="crotonase-like"/>
    <property type="match status" value="1"/>
</dbReference>
<evidence type="ECO:0000256" key="2">
    <source>
        <dbReference type="ARBA" id="ARBA00023239"/>
    </source>
</evidence>
<reference evidence="5" key="1">
    <citation type="journal article" date="2019" name="Int. J. Syst. Evol. Microbiol.">
        <title>Halobacteriovorax valvorus sp. nov., a novel prokaryotic predator isolated from coastal seawater of China.</title>
        <authorList>
            <person name="Chen M.-X."/>
        </authorList>
    </citation>
    <scope>NUCLEOTIDE SEQUENCE [LARGE SCALE GENOMIC DNA]</scope>
    <source>
        <strain evidence="5">BL9</strain>
    </source>
</reference>
<keyword evidence="5" id="KW-1185">Reference proteome</keyword>
<dbReference type="PROSITE" id="PS00166">
    <property type="entry name" value="ENOYL_COA_HYDRATASE"/>
    <property type="match status" value="1"/>
</dbReference>
<proteinExistence type="inferred from homology"/>
<accession>A0ABY0IIF8</accession>
<dbReference type="InterPro" id="IPR014748">
    <property type="entry name" value="Enoyl-CoA_hydra_C"/>
</dbReference>
<dbReference type="RefSeq" id="WP_115361797.1">
    <property type="nucleotide sequence ID" value="NZ_QDKL01000002.1"/>
</dbReference>
<protein>
    <submittedName>
        <fullName evidence="4">Enoyl-CoA hydratase/isomerase family protein</fullName>
    </submittedName>
</protein>
<dbReference type="Pfam" id="PF00378">
    <property type="entry name" value="ECH_1"/>
    <property type="match status" value="1"/>
</dbReference>
<dbReference type="InterPro" id="IPR029045">
    <property type="entry name" value="ClpP/crotonase-like_dom_sf"/>
</dbReference>
<dbReference type="EMBL" id="QDKL01000002">
    <property type="protein sequence ID" value="RZF21918.1"/>
    <property type="molecule type" value="Genomic_DNA"/>
</dbReference>
<dbReference type="InterPro" id="IPR001753">
    <property type="entry name" value="Enoyl-CoA_hydra/iso"/>
</dbReference>
<gene>
    <name evidence="4" type="ORF">DAY19_09520</name>
</gene>
<dbReference type="Proteomes" id="UP000443582">
    <property type="component" value="Unassembled WGS sequence"/>
</dbReference>
<comment type="similarity">
    <text evidence="1 3">Belongs to the enoyl-CoA hydratase/isomerase family.</text>
</comment>
<dbReference type="Gene3D" id="1.10.12.10">
    <property type="entry name" value="Lyase 2-enoyl-coa Hydratase, Chain A, domain 2"/>
    <property type="match status" value="1"/>
</dbReference>
<evidence type="ECO:0000256" key="1">
    <source>
        <dbReference type="ARBA" id="ARBA00005254"/>
    </source>
</evidence>
<comment type="caution">
    <text evidence="4">The sequence shown here is derived from an EMBL/GenBank/DDBJ whole genome shotgun (WGS) entry which is preliminary data.</text>
</comment>